<feature type="domain" description="GAF" evidence="1">
    <location>
        <begin position="28"/>
        <end position="188"/>
    </location>
</feature>
<dbReference type="Pfam" id="PF05157">
    <property type="entry name" value="MshEN"/>
    <property type="match status" value="1"/>
</dbReference>
<dbReference type="OrthoDB" id="343514at2"/>
<dbReference type="SUPFAM" id="SSF55781">
    <property type="entry name" value="GAF domain-like"/>
    <property type="match status" value="1"/>
</dbReference>
<dbReference type="InterPro" id="IPR003018">
    <property type="entry name" value="GAF"/>
</dbReference>
<protein>
    <submittedName>
        <fullName evidence="2">GAF domain-containing protein</fullName>
    </submittedName>
</protein>
<dbReference type="SUPFAM" id="SSF160246">
    <property type="entry name" value="EspE N-terminal domain-like"/>
    <property type="match status" value="1"/>
</dbReference>
<accession>A0A4Y9SCU3</accession>
<dbReference type="Proteomes" id="UP000297729">
    <property type="component" value="Unassembled WGS sequence"/>
</dbReference>
<reference evidence="2 3" key="1">
    <citation type="submission" date="2019-03" db="EMBL/GenBank/DDBJ databases">
        <title>Draft Genome Sequence of Duganella callidus sp. nov., a Novel Duganella Species Isolated from Cultivated Soil.</title>
        <authorList>
            <person name="Raths R."/>
            <person name="Peta V."/>
            <person name="Bucking H."/>
        </authorList>
    </citation>
    <scope>NUCLEOTIDE SEQUENCE [LARGE SCALE GENOMIC DNA]</scope>
    <source>
        <strain evidence="2 3">DN04</strain>
    </source>
</reference>
<comment type="caution">
    <text evidence="2">The sequence shown here is derived from an EMBL/GenBank/DDBJ whole genome shotgun (WGS) entry which is preliminary data.</text>
</comment>
<evidence type="ECO:0000259" key="1">
    <source>
        <dbReference type="SMART" id="SM00065"/>
    </source>
</evidence>
<dbReference type="AlphaFoldDB" id="A0A4Y9SCU3"/>
<dbReference type="InterPro" id="IPR007831">
    <property type="entry name" value="T2SS_GspE_N"/>
</dbReference>
<organism evidence="2 3">
    <name type="scientific">Duganella callida</name>
    <dbReference type="NCBI Taxonomy" id="2561932"/>
    <lineage>
        <taxon>Bacteria</taxon>
        <taxon>Pseudomonadati</taxon>
        <taxon>Pseudomonadota</taxon>
        <taxon>Betaproteobacteria</taxon>
        <taxon>Burkholderiales</taxon>
        <taxon>Oxalobacteraceae</taxon>
        <taxon>Telluria group</taxon>
        <taxon>Duganella</taxon>
    </lineage>
</organism>
<dbReference type="EMBL" id="SPVG01000203">
    <property type="protein sequence ID" value="TFW17516.1"/>
    <property type="molecule type" value="Genomic_DNA"/>
</dbReference>
<evidence type="ECO:0000313" key="2">
    <source>
        <dbReference type="EMBL" id="TFW17516.1"/>
    </source>
</evidence>
<dbReference type="Gene3D" id="3.30.450.40">
    <property type="match status" value="1"/>
</dbReference>
<evidence type="ECO:0000313" key="3">
    <source>
        <dbReference type="Proteomes" id="UP000297729"/>
    </source>
</evidence>
<dbReference type="RefSeq" id="WP_135203406.1">
    <property type="nucleotide sequence ID" value="NZ_SPVG01000203.1"/>
</dbReference>
<dbReference type="SMART" id="SM00065">
    <property type="entry name" value="GAF"/>
    <property type="match status" value="1"/>
</dbReference>
<proteinExistence type="predicted"/>
<dbReference type="InterPro" id="IPR029016">
    <property type="entry name" value="GAF-like_dom_sf"/>
</dbReference>
<sequence>MNGADEARRGAFFQQLRRVGASIEATHDIDDIMLNLSAGICELFGADRLSIYTLSDDKGSLVSKVKTGLTSFKQLKLPVSADSIAGYVALSGTLLNLLDVYDEEELRRHSAMLRFQQGVDRRTGYRTREMLVAPIVYPTDGSLAGVIQLINNRAGGPFPPMVEEGVRQLSQMLGAAFARASEAPRHDRGRFAALMPETVLPRSRLEQALHTAASSQRDIEDVLIDDCGIKTVLVGRALADFFSVPYFTFDSEHRRPVRLLDQFRQDDVLRQQWMPVVDDGNSLFVLAVDPHQARIDGTVAQAFPGVRPVWCVTTRREFRLMVAQFFSARDGKPGDAQASPALAEPAVASAMSTRAAAAAMQAPLQGGALGIGAGPAARARSDSLPGQETTSPHGDLAGIVAGLAAQAHGHGIRELHISTSPGDAPGEIRFQVSGILLRD</sequence>
<keyword evidence="3" id="KW-1185">Reference proteome</keyword>
<dbReference type="Pfam" id="PF01590">
    <property type="entry name" value="GAF"/>
    <property type="match status" value="1"/>
</dbReference>
<name>A0A4Y9SCU3_9BURK</name>
<dbReference type="InterPro" id="IPR037257">
    <property type="entry name" value="T2SS_E_N_sf"/>
</dbReference>
<gene>
    <name evidence="2" type="ORF">E4L98_20545</name>
</gene>